<evidence type="ECO:0000313" key="1">
    <source>
        <dbReference type="EMBL" id="MDC0720694.1"/>
    </source>
</evidence>
<keyword evidence="2" id="KW-1185">Reference proteome</keyword>
<organism evidence="1 2">
    <name type="scientific">Nannocystis bainbridge</name>
    <dbReference type="NCBI Taxonomy" id="2995303"/>
    <lineage>
        <taxon>Bacteria</taxon>
        <taxon>Pseudomonadati</taxon>
        <taxon>Myxococcota</taxon>
        <taxon>Polyangia</taxon>
        <taxon>Nannocystales</taxon>
        <taxon>Nannocystaceae</taxon>
        <taxon>Nannocystis</taxon>
    </lineage>
</organism>
<accession>A0ABT5E4A4</accession>
<evidence type="ECO:0000313" key="2">
    <source>
        <dbReference type="Proteomes" id="UP001221686"/>
    </source>
</evidence>
<gene>
    <name evidence="1" type="ORF">POL25_27565</name>
</gene>
<name>A0ABT5E4A4_9BACT</name>
<evidence type="ECO:0008006" key="3">
    <source>
        <dbReference type="Google" id="ProtNLM"/>
    </source>
</evidence>
<proteinExistence type="predicted"/>
<comment type="caution">
    <text evidence="1">The sequence shown here is derived from an EMBL/GenBank/DDBJ whole genome shotgun (WGS) entry which is preliminary data.</text>
</comment>
<sequence>MTCPKYHVRISGHAEEIEIDAASPEEAAEEAADRVGASASLTAFVYAPSGEVLRYRVRSLLVFIYEADLLP</sequence>
<dbReference type="EMBL" id="JAQNDL010000003">
    <property type="protein sequence ID" value="MDC0720694.1"/>
    <property type="molecule type" value="Genomic_DNA"/>
</dbReference>
<protein>
    <recommendedName>
        <fullName evidence="3">Dodecin domain-containing protein</fullName>
    </recommendedName>
</protein>
<dbReference type="RefSeq" id="WP_272089203.1">
    <property type="nucleotide sequence ID" value="NZ_JAQNDL010000003.1"/>
</dbReference>
<dbReference type="Proteomes" id="UP001221686">
    <property type="component" value="Unassembled WGS sequence"/>
</dbReference>
<reference evidence="1 2" key="1">
    <citation type="submission" date="2022-11" db="EMBL/GenBank/DDBJ databases">
        <title>Minimal conservation of predation-associated metabolite biosynthetic gene clusters underscores biosynthetic potential of Myxococcota including descriptions for ten novel species: Archangium lansinium sp. nov., Myxococcus landrumus sp. nov., Nannocystis bai.</title>
        <authorList>
            <person name="Ahearne A."/>
            <person name="Stevens C."/>
            <person name="Dowd S."/>
        </authorList>
    </citation>
    <scope>NUCLEOTIDE SEQUENCE [LARGE SCALE GENOMIC DNA]</scope>
    <source>
        <strain evidence="1 2">BB15-2</strain>
    </source>
</reference>